<evidence type="ECO:0000313" key="1">
    <source>
        <dbReference type="EMBL" id="CAD1478297.1"/>
    </source>
</evidence>
<protein>
    <submittedName>
        <fullName evidence="1">Uncharacterized protein</fullName>
    </submittedName>
</protein>
<accession>A0A6V7HDT5</accession>
<comment type="caution">
    <text evidence="1">The sequence shown here is derived from an EMBL/GenBank/DDBJ whole genome shotgun (WGS) entry which is preliminary data.</text>
</comment>
<dbReference type="AlphaFoldDB" id="A0A6V7HDT5"/>
<gene>
    <name evidence="1" type="ORF">MHI_LOCUS788675</name>
</gene>
<dbReference type="Proteomes" id="UP000752696">
    <property type="component" value="Unassembled WGS sequence"/>
</dbReference>
<organism evidence="1 2">
    <name type="scientific">Heterotrigona itama</name>
    <dbReference type="NCBI Taxonomy" id="395501"/>
    <lineage>
        <taxon>Eukaryota</taxon>
        <taxon>Metazoa</taxon>
        <taxon>Ecdysozoa</taxon>
        <taxon>Arthropoda</taxon>
        <taxon>Hexapoda</taxon>
        <taxon>Insecta</taxon>
        <taxon>Pterygota</taxon>
        <taxon>Neoptera</taxon>
        <taxon>Endopterygota</taxon>
        <taxon>Hymenoptera</taxon>
        <taxon>Apocrita</taxon>
        <taxon>Aculeata</taxon>
        <taxon>Apoidea</taxon>
        <taxon>Anthophila</taxon>
        <taxon>Apidae</taxon>
        <taxon>Heterotrigona</taxon>
    </lineage>
</organism>
<sequence length="133" mass="14949">MSPLQSIEFLIKFRILNTNHIPCITCRKKRSSKLLTKNLQHYTRAPTRSLIQFSHEDLVECEISIGFVSRLLVLWYIKPRRRAPRLDTRELDIVGDQVTRVVPGVALGVAWRVDAYECVGQDGGAGGVGGFAL</sequence>
<reference evidence="1" key="1">
    <citation type="submission" date="2020-07" db="EMBL/GenBank/DDBJ databases">
        <authorList>
            <person name="Nazaruddin N."/>
        </authorList>
    </citation>
    <scope>NUCLEOTIDE SEQUENCE</scope>
</reference>
<name>A0A6V7HDT5_9HYME</name>
<dbReference type="EMBL" id="CAJDYZ010010667">
    <property type="protein sequence ID" value="CAD1478297.1"/>
    <property type="molecule type" value="Genomic_DNA"/>
</dbReference>
<evidence type="ECO:0000313" key="2">
    <source>
        <dbReference type="Proteomes" id="UP000752696"/>
    </source>
</evidence>
<proteinExistence type="predicted"/>
<feature type="non-terminal residue" evidence="1">
    <location>
        <position position="1"/>
    </location>
</feature>
<keyword evidence="2" id="KW-1185">Reference proteome</keyword>